<dbReference type="Proteomes" id="UP000053237">
    <property type="component" value="Unassembled WGS sequence"/>
</dbReference>
<evidence type="ECO:0000313" key="6">
    <source>
        <dbReference type="Proteomes" id="UP000053237"/>
    </source>
</evidence>
<dbReference type="SUPFAM" id="SSF50891">
    <property type="entry name" value="Cyclophilin-like"/>
    <property type="match status" value="1"/>
</dbReference>
<dbReference type="InterPro" id="IPR029000">
    <property type="entry name" value="Cyclophilin-like_dom_sf"/>
</dbReference>
<evidence type="ECO:0000256" key="1">
    <source>
        <dbReference type="ARBA" id="ARBA00023110"/>
    </source>
</evidence>
<dbReference type="EC" id="5.2.1.8" evidence="3"/>
<accession>A0A024G832</accession>
<keyword evidence="2 3" id="KW-0413">Isomerase</keyword>
<dbReference type="AlphaFoldDB" id="A0A024G832"/>
<reference evidence="5 6" key="1">
    <citation type="submission" date="2012-05" db="EMBL/GenBank/DDBJ databases">
        <title>Recombination and specialization in a pathogen metapopulation.</title>
        <authorList>
            <person name="Gardiner A."/>
            <person name="Kemen E."/>
            <person name="Schultz-Larsen T."/>
            <person name="MacLean D."/>
            <person name="Van Oosterhout C."/>
            <person name="Jones J.D.G."/>
        </authorList>
    </citation>
    <scope>NUCLEOTIDE SEQUENCE [LARGE SCALE GENOMIC DNA]</scope>
    <source>
        <strain evidence="5 6">Ac Nc2</strain>
    </source>
</reference>
<dbReference type="Gene3D" id="2.40.100.10">
    <property type="entry name" value="Cyclophilin-like"/>
    <property type="match status" value="1"/>
</dbReference>
<dbReference type="OrthoDB" id="193499at2759"/>
<dbReference type="PANTHER" id="PTHR11071">
    <property type="entry name" value="PEPTIDYL-PROLYL CIS-TRANS ISOMERASE"/>
    <property type="match status" value="1"/>
</dbReference>
<dbReference type="EMBL" id="CAIX01000042">
    <property type="protein sequence ID" value="CCI43031.1"/>
    <property type="molecule type" value="Genomic_DNA"/>
</dbReference>
<dbReference type="Pfam" id="PF00160">
    <property type="entry name" value="Pro_isomerase"/>
    <property type="match status" value="1"/>
</dbReference>
<dbReference type="PIRSF" id="PIRSF001467">
    <property type="entry name" value="Peptidylpro_ismrse"/>
    <property type="match status" value="1"/>
</dbReference>
<dbReference type="PRINTS" id="PR00153">
    <property type="entry name" value="CSAPPISMRASE"/>
</dbReference>
<dbReference type="STRING" id="65357.A0A024G832"/>
<dbReference type="FunFam" id="2.40.100.10:FF:000050">
    <property type="entry name" value="Peptidyl-prolyl cis-trans isomerase"/>
    <property type="match status" value="1"/>
</dbReference>
<dbReference type="GO" id="GO:0016018">
    <property type="term" value="F:cyclosporin A binding"/>
    <property type="evidence" value="ECO:0007669"/>
    <property type="project" value="TreeGrafter"/>
</dbReference>
<keyword evidence="6" id="KW-1185">Reference proteome</keyword>
<name>A0A024G832_9STRA</name>
<dbReference type="GO" id="GO:0005737">
    <property type="term" value="C:cytoplasm"/>
    <property type="evidence" value="ECO:0007669"/>
    <property type="project" value="TreeGrafter"/>
</dbReference>
<proteinExistence type="inferred from homology"/>
<dbReference type="PANTHER" id="PTHR11071:SF553">
    <property type="entry name" value="PEPTIDYL-PROLYL CIS-TRANS ISOMERASE"/>
    <property type="match status" value="1"/>
</dbReference>
<dbReference type="GO" id="GO:0003755">
    <property type="term" value="F:peptidyl-prolyl cis-trans isomerase activity"/>
    <property type="evidence" value="ECO:0007669"/>
    <property type="project" value="UniProtKB-UniRule"/>
</dbReference>
<gene>
    <name evidence="5" type="ORF">BN9_038150</name>
</gene>
<evidence type="ECO:0000256" key="3">
    <source>
        <dbReference type="RuleBase" id="RU363019"/>
    </source>
</evidence>
<sequence length="190" mass="21088">MLSTEPESNEISHTWERKSFRDYVWMEIAIDDVIIGRITAELFTELVPKTAKNFKLLTTGEMGSNFSYSNSKCHRILKGFIVQCGDFTEGNGYGGRSIYGSKFDDEPNGLRLKHSKRYVLQMANSGANTNGSQFCIMLGPAPHLNGKHVVFGEIIDGFEVVDKMEAAGVDYDGDPTSHTVKILRGGQVEI</sequence>
<evidence type="ECO:0000313" key="5">
    <source>
        <dbReference type="EMBL" id="CCI43031.1"/>
    </source>
</evidence>
<evidence type="ECO:0000256" key="2">
    <source>
        <dbReference type="ARBA" id="ARBA00023235"/>
    </source>
</evidence>
<dbReference type="InterPro" id="IPR024936">
    <property type="entry name" value="Cyclophilin-type_PPIase"/>
</dbReference>
<evidence type="ECO:0000259" key="4">
    <source>
        <dbReference type="PROSITE" id="PS50072"/>
    </source>
</evidence>
<comment type="similarity">
    <text evidence="3">Belongs to the cyclophilin-type PPIase family.</text>
</comment>
<feature type="domain" description="PPIase cyclophilin-type" evidence="4">
    <location>
        <begin position="25"/>
        <end position="187"/>
    </location>
</feature>
<dbReference type="PROSITE" id="PS50072">
    <property type="entry name" value="CSA_PPIASE_2"/>
    <property type="match status" value="1"/>
</dbReference>
<comment type="function">
    <text evidence="3">PPIases accelerate the folding of proteins. It catalyzes the cis-trans isomerization of proline imidic peptide bonds in oligopeptides.</text>
</comment>
<comment type="catalytic activity">
    <reaction evidence="3">
        <text>[protein]-peptidylproline (omega=180) = [protein]-peptidylproline (omega=0)</text>
        <dbReference type="Rhea" id="RHEA:16237"/>
        <dbReference type="Rhea" id="RHEA-COMP:10747"/>
        <dbReference type="Rhea" id="RHEA-COMP:10748"/>
        <dbReference type="ChEBI" id="CHEBI:83833"/>
        <dbReference type="ChEBI" id="CHEBI:83834"/>
        <dbReference type="EC" id="5.2.1.8"/>
    </reaction>
</comment>
<dbReference type="GO" id="GO:0006457">
    <property type="term" value="P:protein folding"/>
    <property type="evidence" value="ECO:0007669"/>
    <property type="project" value="TreeGrafter"/>
</dbReference>
<keyword evidence="1 3" id="KW-0697">Rotamase</keyword>
<organism evidence="5 6">
    <name type="scientific">Albugo candida</name>
    <dbReference type="NCBI Taxonomy" id="65357"/>
    <lineage>
        <taxon>Eukaryota</taxon>
        <taxon>Sar</taxon>
        <taxon>Stramenopiles</taxon>
        <taxon>Oomycota</taxon>
        <taxon>Peronosporomycetes</taxon>
        <taxon>Albuginales</taxon>
        <taxon>Albuginaceae</taxon>
        <taxon>Albugo</taxon>
    </lineage>
</organism>
<dbReference type="InParanoid" id="A0A024G832"/>
<protein>
    <recommendedName>
        <fullName evidence="3">Peptidyl-prolyl cis-trans isomerase</fullName>
        <shortName evidence="3">PPIase</shortName>
        <ecNumber evidence="3">5.2.1.8</ecNumber>
    </recommendedName>
</protein>
<comment type="caution">
    <text evidence="5">The sequence shown here is derived from an EMBL/GenBank/DDBJ whole genome shotgun (WGS) entry which is preliminary data.</text>
</comment>
<dbReference type="InterPro" id="IPR002130">
    <property type="entry name" value="Cyclophilin-type_PPIase_dom"/>
</dbReference>